<proteinExistence type="predicted"/>
<keyword evidence="2" id="KW-0812">Transmembrane</keyword>
<dbReference type="InterPro" id="IPR002528">
    <property type="entry name" value="MATE_fam"/>
</dbReference>
<feature type="transmembrane region" description="Helical" evidence="2">
    <location>
        <begin position="236"/>
        <end position="259"/>
    </location>
</feature>
<keyword evidence="2" id="KW-0472">Membrane</keyword>
<feature type="transmembrane region" description="Helical" evidence="2">
    <location>
        <begin position="353"/>
        <end position="376"/>
    </location>
</feature>
<feature type="transmembrane region" description="Helical" evidence="2">
    <location>
        <begin position="318"/>
        <end position="341"/>
    </location>
</feature>
<evidence type="ECO:0000256" key="1">
    <source>
        <dbReference type="ARBA" id="ARBA00022448"/>
    </source>
</evidence>
<dbReference type="KEGG" id="paca:ID47_11675"/>
<keyword evidence="1" id="KW-0813">Transport</keyword>
<dbReference type="STRING" id="91604.ID47_11675"/>
<evidence type="ECO:0000313" key="4">
    <source>
        <dbReference type="Proteomes" id="UP000028926"/>
    </source>
</evidence>
<dbReference type="GO" id="GO:0042910">
    <property type="term" value="F:xenobiotic transmembrane transporter activity"/>
    <property type="evidence" value="ECO:0007669"/>
    <property type="project" value="InterPro"/>
</dbReference>
<feature type="transmembrane region" description="Helical" evidence="2">
    <location>
        <begin position="412"/>
        <end position="430"/>
    </location>
</feature>
<accession>A0A077AZ07</accession>
<feature type="transmembrane region" description="Helical" evidence="2">
    <location>
        <begin position="12"/>
        <end position="32"/>
    </location>
</feature>
<dbReference type="EMBL" id="CP008941">
    <property type="protein sequence ID" value="AIK97249.1"/>
    <property type="molecule type" value="Genomic_DNA"/>
</dbReference>
<protein>
    <submittedName>
        <fullName evidence="3">Uncharacterized protein</fullName>
    </submittedName>
</protein>
<dbReference type="HOGENOM" id="CLU_012893_6_5_5"/>
<evidence type="ECO:0000313" key="3">
    <source>
        <dbReference type="EMBL" id="AIK97249.1"/>
    </source>
</evidence>
<dbReference type="GO" id="GO:0015297">
    <property type="term" value="F:antiporter activity"/>
    <property type="evidence" value="ECO:0007669"/>
    <property type="project" value="InterPro"/>
</dbReference>
<dbReference type="PANTHER" id="PTHR43298:SF2">
    <property type="entry name" value="FMN_FAD EXPORTER YEEO-RELATED"/>
    <property type="match status" value="1"/>
</dbReference>
<name>A0A077AZ07_9PROT</name>
<dbReference type="Pfam" id="PF01554">
    <property type="entry name" value="MatE"/>
    <property type="match status" value="2"/>
</dbReference>
<dbReference type="PANTHER" id="PTHR43298">
    <property type="entry name" value="MULTIDRUG RESISTANCE PROTEIN NORM-RELATED"/>
    <property type="match status" value="1"/>
</dbReference>
<gene>
    <name evidence="3" type="ORF">ID47_11675</name>
</gene>
<feature type="transmembrane region" description="Helical" evidence="2">
    <location>
        <begin position="154"/>
        <end position="178"/>
    </location>
</feature>
<dbReference type="Proteomes" id="UP000028926">
    <property type="component" value="Chromosome"/>
</dbReference>
<dbReference type="RefSeq" id="WP_038466587.1">
    <property type="nucleotide sequence ID" value="NZ_CP008941.1"/>
</dbReference>
<feature type="transmembrane region" description="Helical" evidence="2">
    <location>
        <begin position="190"/>
        <end position="210"/>
    </location>
</feature>
<feature type="transmembrane region" description="Helical" evidence="2">
    <location>
        <begin position="52"/>
        <end position="73"/>
    </location>
</feature>
<reference evidence="3 4" key="1">
    <citation type="submission" date="2014-07" db="EMBL/GenBank/DDBJ databases">
        <title>Comparative genomic insights into amoeba endosymbionts belonging to the families of Holosporaceae and Candidatus Midichloriaceae within Rickettsiales.</title>
        <authorList>
            <person name="Wang Z."/>
            <person name="Wu M."/>
        </authorList>
    </citation>
    <scope>NUCLEOTIDE SEQUENCE [LARGE SCALE GENOMIC DNA]</scope>
    <source>
        <strain evidence="3">PRA3</strain>
    </source>
</reference>
<dbReference type="CDD" id="cd13133">
    <property type="entry name" value="MATE_like_7"/>
    <property type="match status" value="1"/>
</dbReference>
<dbReference type="InterPro" id="IPR050222">
    <property type="entry name" value="MATE_MdtK"/>
</dbReference>
<feature type="transmembrane region" description="Helical" evidence="2">
    <location>
        <begin position="123"/>
        <end position="147"/>
    </location>
</feature>
<keyword evidence="2" id="KW-1133">Transmembrane helix</keyword>
<feature type="transmembrane region" description="Helical" evidence="2">
    <location>
        <begin position="383"/>
        <end position="400"/>
    </location>
</feature>
<evidence type="ECO:0000256" key="2">
    <source>
        <dbReference type="SAM" id="Phobius"/>
    </source>
</evidence>
<dbReference type="AlphaFoldDB" id="A0A077AZ07"/>
<keyword evidence="4" id="KW-1185">Reference proteome</keyword>
<dbReference type="eggNOG" id="COG0534">
    <property type="taxonomic scope" value="Bacteria"/>
</dbReference>
<sequence>MATITDTSLKNLLRISFPMMMTFMSTHVMLFVNRLLLADYSLGAMNGVATAGMVAATFQFGVASVASIAEVFVGQNNGLKHYNKMGESVWQMVWFALATQILFIVIAYGFSDILIPQTLHEHGLIFFKIIMYFGCLQGIFAALSGFYVGQGKTVIVTIAAVIGNLVNLVLNYFLIFGWSDIISPLGATGSAIATVVALLIQSLILFIAFLKKSNRLTFGTHHYHLNISLMKECLRIGMPAAVGHMLEIIAWSIIAHILAALGSDFITIQNLCSTFFLLFSFFTEGLQKGMIAITSNLIGSQQFNKIGPLLRNGMTIHFAVMAFLVIPLFIYPNSLSALFLISADSYLGQEFQLAMRLLWFFFLFDGLVWVISGILVSAGDTKFIMVVNAMTAWVFAVLPVKLITSYADVSAGRVWGIVTVYAFFNFCLFYQRYRSQKWLKLQLN</sequence>
<feature type="transmembrane region" description="Helical" evidence="2">
    <location>
        <begin position="93"/>
        <end position="111"/>
    </location>
</feature>
<organism evidence="3 4">
    <name type="scientific">Candidatus Odyssella acanthamoebae</name>
    <dbReference type="NCBI Taxonomy" id="91604"/>
    <lineage>
        <taxon>Bacteria</taxon>
        <taxon>Pseudomonadati</taxon>
        <taxon>Pseudomonadota</taxon>
        <taxon>Alphaproteobacteria</taxon>
        <taxon>Holosporales</taxon>
        <taxon>Candidatus Paracaedibacteraceae</taxon>
        <taxon>Candidatus Odyssella</taxon>
    </lineage>
</organism>
<dbReference type="GO" id="GO:0005886">
    <property type="term" value="C:plasma membrane"/>
    <property type="evidence" value="ECO:0007669"/>
    <property type="project" value="TreeGrafter"/>
</dbReference>